<dbReference type="AlphaFoldDB" id="I8IXK3"/>
<keyword evidence="3" id="KW-1185">Reference proteome</keyword>
<dbReference type="PATRIC" id="fig|1196324.3.peg.3375"/>
<evidence type="ECO:0000313" key="2">
    <source>
        <dbReference type="EMBL" id="EIT84221.1"/>
    </source>
</evidence>
<name>I8IXK3_9BACL</name>
<protein>
    <submittedName>
        <fullName evidence="2">Uncharacterized protein</fullName>
    </submittedName>
</protein>
<evidence type="ECO:0000313" key="3">
    <source>
        <dbReference type="Proteomes" id="UP000004080"/>
    </source>
</evidence>
<keyword evidence="1" id="KW-1133">Transmembrane helix</keyword>
<reference evidence="2 3" key="1">
    <citation type="journal article" date="2012" name="J. Bacteriol.">
        <title>Genome of Bacillus macauensis ZFHKF-1, a Long-Chain-Forming Bacterium.</title>
        <authorList>
            <person name="Cai L."/>
            <person name="Zhang T."/>
        </authorList>
    </citation>
    <scope>NUCLEOTIDE SEQUENCE [LARGE SCALE GENOMIC DNA]</scope>
    <source>
        <strain evidence="2 3">ZFHKF-1</strain>
    </source>
</reference>
<dbReference type="OrthoDB" id="9888199at2"/>
<keyword evidence="1" id="KW-0812">Transmembrane</keyword>
<evidence type="ECO:0000256" key="1">
    <source>
        <dbReference type="SAM" id="Phobius"/>
    </source>
</evidence>
<dbReference type="RefSeq" id="WP_007203372.1">
    <property type="nucleotide sequence ID" value="NZ_AKKV01000037.1"/>
</dbReference>
<dbReference type="Proteomes" id="UP000004080">
    <property type="component" value="Unassembled WGS sequence"/>
</dbReference>
<proteinExistence type="predicted"/>
<dbReference type="EMBL" id="AKKV01000037">
    <property type="protein sequence ID" value="EIT84221.1"/>
    <property type="molecule type" value="Genomic_DNA"/>
</dbReference>
<feature type="transmembrane region" description="Helical" evidence="1">
    <location>
        <begin position="12"/>
        <end position="34"/>
    </location>
</feature>
<keyword evidence="1" id="KW-0472">Membrane</keyword>
<comment type="caution">
    <text evidence="2">The sequence shown here is derived from an EMBL/GenBank/DDBJ whole genome shotgun (WGS) entry which is preliminary data.</text>
</comment>
<accession>I8IXK3</accession>
<gene>
    <name evidence="2" type="ORF">A374_16498</name>
</gene>
<sequence>MNSFNAFDRYVLPHYPLIIVIVALLFLYVGVLYYRNGSTVAGFGWMITAVVAIFIAGFLH</sequence>
<feature type="transmembrane region" description="Helical" evidence="1">
    <location>
        <begin position="40"/>
        <end position="59"/>
    </location>
</feature>
<organism evidence="2 3">
    <name type="scientific">Fictibacillus macauensis ZFHKF-1</name>
    <dbReference type="NCBI Taxonomy" id="1196324"/>
    <lineage>
        <taxon>Bacteria</taxon>
        <taxon>Bacillati</taxon>
        <taxon>Bacillota</taxon>
        <taxon>Bacilli</taxon>
        <taxon>Bacillales</taxon>
        <taxon>Fictibacillaceae</taxon>
        <taxon>Fictibacillus</taxon>
    </lineage>
</organism>